<evidence type="ECO:0000259" key="9">
    <source>
        <dbReference type="Pfam" id="PF18803"/>
    </source>
</evidence>
<dbReference type="PANTHER" id="PTHR23513">
    <property type="entry name" value="INTEGRAL MEMBRANE EFFLUX PROTEIN-RELATED"/>
    <property type="match status" value="1"/>
</dbReference>
<dbReference type="Pfam" id="PF18758">
    <property type="entry name" value="KDZ"/>
    <property type="match status" value="1"/>
</dbReference>
<dbReference type="InterPro" id="IPR036259">
    <property type="entry name" value="MFS_trans_sf"/>
</dbReference>
<reference evidence="10 11" key="1">
    <citation type="submission" date="2024-05" db="EMBL/GenBank/DDBJ databases">
        <title>A draft genome resource for the thread blight pathogen Marasmius tenuissimus strain MS-2.</title>
        <authorList>
            <person name="Yulfo-Soto G.E."/>
            <person name="Baruah I.K."/>
            <person name="Amoako-Attah I."/>
            <person name="Bukari Y."/>
            <person name="Meinhardt L.W."/>
            <person name="Bailey B.A."/>
            <person name="Cohen S.P."/>
        </authorList>
    </citation>
    <scope>NUCLEOTIDE SEQUENCE [LARGE SCALE GENOMIC DNA]</scope>
    <source>
        <strain evidence="10 11">MS-2</strain>
    </source>
</reference>
<feature type="compositionally biased region" description="Basic residues" evidence="7">
    <location>
        <begin position="907"/>
        <end position="924"/>
    </location>
</feature>
<gene>
    <name evidence="10" type="ORF">AAF712_004660</name>
</gene>
<keyword evidence="6" id="KW-0175">Coiled coil</keyword>
<feature type="transmembrane region" description="Helical" evidence="8">
    <location>
        <begin position="1320"/>
        <end position="1343"/>
    </location>
</feature>
<feature type="domain" description="CxC2-like cysteine cluster KDZ transposase-associated" evidence="9">
    <location>
        <begin position="177"/>
        <end position="274"/>
    </location>
</feature>
<keyword evidence="4 8" id="KW-1133">Transmembrane helix</keyword>
<dbReference type="InterPro" id="IPR040521">
    <property type="entry name" value="KDZ"/>
</dbReference>
<evidence type="ECO:0000256" key="6">
    <source>
        <dbReference type="SAM" id="Coils"/>
    </source>
</evidence>
<keyword evidence="2" id="KW-1003">Cell membrane</keyword>
<feature type="region of interest" description="Disordered" evidence="7">
    <location>
        <begin position="887"/>
        <end position="925"/>
    </location>
</feature>
<evidence type="ECO:0000256" key="1">
    <source>
        <dbReference type="ARBA" id="ARBA00004651"/>
    </source>
</evidence>
<dbReference type="PANTHER" id="PTHR23513:SF6">
    <property type="entry name" value="MAJOR FACILITATOR SUPERFAMILY ASSOCIATED DOMAIN-CONTAINING PROTEIN"/>
    <property type="match status" value="1"/>
</dbReference>
<proteinExistence type="predicted"/>
<accession>A0ABR3A3V0</accession>
<evidence type="ECO:0000256" key="8">
    <source>
        <dbReference type="SAM" id="Phobius"/>
    </source>
</evidence>
<evidence type="ECO:0000256" key="7">
    <source>
        <dbReference type="SAM" id="MobiDB-lite"/>
    </source>
</evidence>
<name>A0ABR3A3V0_9AGAR</name>
<evidence type="ECO:0000256" key="5">
    <source>
        <dbReference type="ARBA" id="ARBA00023136"/>
    </source>
</evidence>
<feature type="region of interest" description="Disordered" evidence="7">
    <location>
        <begin position="1"/>
        <end position="20"/>
    </location>
</feature>
<dbReference type="EMBL" id="JBBXMP010000019">
    <property type="protein sequence ID" value="KAL0068273.1"/>
    <property type="molecule type" value="Genomic_DNA"/>
</dbReference>
<evidence type="ECO:0000313" key="11">
    <source>
        <dbReference type="Proteomes" id="UP001437256"/>
    </source>
</evidence>
<feature type="transmembrane region" description="Helical" evidence="8">
    <location>
        <begin position="1257"/>
        <end position="1276"/>
    </location>
</feature>
<evidence type="ECO:0000313" key="10">
    <source>
        <dbReference type="EMBL" id="KAL0068273.1"/>
    </source>
</evidence>
<keyword evidence="11" id="KW-1185">Reference proteome</keyword>
<dbReference type="Proteomes" id="UP001437256">
    <property type="component" value="Unassembled WGS sequence"/>
</dbReference>
<dbReference type="SUPFAM" id="SSF103473">
    <property type="entry name" value="MFS general substrate transporter"/>
    <property type="match status" value="1"/>
</dbReference>
<sequence length="1448" mass="162879">MFRIKSLNTKAGREQAPSLKRARKDVYMPPLKKSRVVLKPLEASSLRTPFNVAPITETVFEPGGDYITEKTVAEAEEEEETMDAEETALLNQFIEVIPQLLSSILKGEAHSNIETLCSCGSGQRRYYMCRDCIQYDPSCESCWIERHQGSPLHWVHQWQPKGFYCRLNMACLHDGTHALQLGHPGGICPSPDKPQTMTIVHSNGIHGTRIRFCFCNGRPDPVDQCMKARLFPATLQAPKTFFTFQVLNEFLNHHLVSGRSAFQYLGGLRHLTDGAFTAAVQDPYKQFCRATQVWRHLCADKWSGKAFDLSQHFPHRKPDNVIVFCPCCPEDGINTEEGWEQTPEELRHLVQRQLTADDEKGDNVSLLNDCVSGYFPSRESMRQHLAIAPKTNEKSTCNYLKVVNNQDKKKFKNMSVTGIVGVQCSHVFMLSAVDLTASEGFTYTNKAIAHAFSHTRHDRDHCHYGSCDDCLAYDCNCQYCVNMRPRFEKTCPELLHIVNHLRFAIGPMHLPDHKDECMFLFSAAYMICIGQFNGDSGKQVWASLNAFGPATRQMNNGHRQDVISGWLLYWNWLKAIGMAQRLSINMVDAREQLKVSQATAVPLSVLYSAQIPEWKALEEDHNRRKATPGQSPPPSLYQHNVDSIPSRTAIYCQILTKEDKTDSKPTARSKMAAFLIEALNIKHAQRRIKGKLTLNQTETVKHDIEGRQEQAKVRLKSLRNLQGEVMPATEADVVAQPACEIENKEIFVPSSYTEAQRKEKGLEALAEIERTLREGELYDAIEEVRQAAKNQSIVRDQKAKNNQGTRANTRLLLQLKTIYVELQCCISDYNCARQSLQALGGGSDLPEMKEEDTYRKSTVHKRGLGDSRRTDGQLYTLNMLSSPGMKEHIRTEGPSGDRQAAGTQVVCRKRGPKKNKKKTKKRGSDKKVMEDGWIWQSKVLFTRIDLSSQKQLAYDKECDRVQWFRARAERDRWQERIKTAWDTAASSAESFGHQAYARRQASMFKRLQTDAEVLLAELGIELELPPGEILVDRVAWDCCQTLAKDEATIRKLLEEAEAERERLKEALGEDGDESETVDKDRRTWMTKRVKRTRVIQVTTKEKPPATHRGVGVVGVGVGVEVGVEVEVGVRGWARGAEAQVEARAVAESVREAKVRVEVGPVVERIREAGEDEAQHAVEVKVMGMNHLQFSWFMSGYALAIYGHQYLENGLAPVFAKQVLSTSAWSQIIVGGSNLGELFGAMAVLLTTNHIRMPLPWLRLDAIALNIIWVLPFIHVVRGDVAYAWIAGAVFLPISFGWAAGDVSLSAYIQSTLSKIESRDADVSALGSVMAFLYVLYIVIYAVLSTVLGQWVDKRIGDATGEAAAAIAKEALKYIGGVHFMVLGAVLMLSMFIPKRSFAFNPRDDDFNGYEGKEQLQVLMWRPGRLRFSRVSLPPLDLLNMPSMISDTT</sequence>
<evidence type="ECO:0000256" key="2">
    <source>
        <dbReference type="ARBA" id="ARBA00022475"/>
    </source>
</evidence>
<keyword evidence="5 8" id="KW-0472">Membrane</keyword>
<feature type="coiled-coil region" evidence="6">
    <location>
        <begin position="1039"/>
        <end position="1073"/>
    </location>
</feature>
<dbReference type="InterPro" id="IPR041457">
    <property type="entry name" value="CxC2_KDZ-assoc"/>
</dbReference>
<feature type="transmembrane region" description="Helical" evidence="8">
    <location>
        <begin position="1282"/>
        <end position="1308"/>
    </location>
</feature>
<comment type="caution">
    <text evidence="10">The sequence shown here is derived from an EMBL/GenBank/DDBJ whole genome shotgun (WGS) entry which is preliminary data.</text>
</comment>
<comment type="subcellular location">
    <subcellularLocation>
        <location evidence="1">Cell membrane</location>
        <topology evidence="1">Multi-pass membrane protein</topology>
    </subcellularLocation>
</comment>
<evidence type="ECO:0000256" key="4">
    <source>
        <dbReference type="ARBA" id="ARBA00022989"/>
    </source>
</evidence>
<keyword evidence="3 8" id="KW-0812">Transmembrane</keyword>
<feature type="transmembrane region" description="Helical" evidence="8">
    <location>
        <begin position="1373"/>
        <end position="1392"/>
    </location>
</feature>
<organism evidence="10 11">
    <name type="scientific">Marasmius tenuissimus</name>
    <dbReference type="NCBI Taxonomy" id="585030"/>
    <lineage>
        <taxon>Eukaryota</taxon>
        <taxon>Fungi</taxon>
        <taxon>Dikarya</taxon>
        <taxon>Basidiomycota</taxon>
        <taxon>Agaricomycotina</taxon>
        <taxon>Agaricomycetes</taxon>
        <taxon>Agaricomycetidae</taxon>
        <taxon>Agaricales</taxon>
        <taxon>Marasmiineae</taxon>
        <taxon>Marasmiaceae</taxon>
        <taxon>Marasmius</taxon>
    </lineage>
</organism>
<dbReference type="Pfam" id="PF18803">
    <property type="entry name" value="CxC2"/>
    <property type="match status" value="1"/>
</dbReference>
<evidence type="ECO:0000256" key="3">
    <source>
        <dbReference type="ARBA" id="ARBA00022692"/>
    </source>
</evidence>
<protein>
    <recommendedName>
        <fullName evidence="9">CxC2-like cysteine cluster KDZ transposase-associated domain-containing protein</fullName>
    </recommendedName>
</protein>